<dbReference type="Gene3D" id="2.60.40.420">
    <property type="entry name" value="Cupredoxins - blue copper proteins"/>
    <property type="match status" value="3"/>
</dbReference>
<keyword evidence="6" id="KW-1185">Reference proteome</keyword>
<dbReference type="PANTHER" id="PTHR48267:SF1">
    <property type="entry name" value="BILIRUBIN OXIDASE"/>
    <property type="match status" value="1"/>
</dbReference>
<dbReference type="CDD" id="cd13889">
    <property type="entry name" value="CuRO_3_BOD"/>
    <property type="match status" value="1"/>
</dbReference>
<dbReference type="Pfam" id="PF07732">
    <property type="entry name" value="Cu-oxidase_3"/>
    <property type="match status" value="1"/>
</dbReference>
<dbReference type="Pfam" id="PF07731">
    <property type="entry name" value="Cu-oxidase_2"/>
    <property type="match status" value="1"/>
</dbReference>
<dbReference type="PANTHER" id="PTHR48267">
    <property type="entry name" value="CUPREDOXIN SUPERFAMILY PROTEIN"/>
    <property type="match status" value="1"/>
</dbReference>
<dbReference type="GO" id="GO:0016491">
    <property type="term" value="F:oxidoreductase activity"/>
    <property type="evidence" value="ECO:0007669"/>
    <property type="project" value="InterPro"/>
</dbReference>
<proteinExistence type="inferred from homology"/>
<feature type="domain" description="Plastocyanin-like" evidence="3">
    <location>
        <begin position="415"/>
        <end position="515"/>
    </location>
</feature>
<evidence type="ECO:0000259" key="4">
    <source>
        <dbReference type="Pfam" id="PF07732"/>
    </source>
</evidence>
<dbReference type="GO" id="GO:0005507">
    <property type="term" value="F:copper ion binding"/>
    <property type="evidence" value="ECO:0007669"/>
    <property type="project" value="InterPro"/>
</dbReference>
<dbReference type="SUPFAM" id="SSF49503">
    <property type="entry name" value="Cupredoxins"/>
    <property type="match status" value="3"/>
</dbReference>
<evidence type="ECO:0000259" key="3">
    <source>
        <dbReference type="Pfam" id="PF07731"/>
    </source>
</evidence>
<dbReference type="AlphaFoldDB" id="A0A552WJX4"/>
<evidence type="ECO:0000313" key="6">
    <source>
        <dbReference type="Proteomes" id="UP000318693"/>
    </source>
</evidence>
<comment type="caution">
    <text evidence="5">The sequence shown here is derived from an EMBL/GenBank/DDBJ whole genome shotgun (WGS) entry which is preliminary data.</text>
</comment>
<accession>A0A552WJX4</accession>
<feature type="domain" description="Plastocyanin-like" evidence="4">
    <location>
        <begin position="86"/>
        <end position="199"/>
    </location>
</feature>
<dbReference type="InterPro" id="IPR011706">
    <property type="entry name" value="Cu-oxidase_C"/>
</dbReference>
<reference evidence="5 6" key="1">
    <citation type="submission" date="2019-07" db="EMBL/GenBank/DDBJ databases">
        <title>Georgenia wutianyii sp. nov. and Georgenia *** sp. nov. isolated from plateau pika (Ochotona curzoniae) in the Qinghai-Tibet plateau of China.</title>
        <authorList>
            <person name="Tian Z."/>
        </authorList>
    </citation>
    <scope>NUCLEOTIDE SEQUENCE [LARGE SCALE GENOMIC DNA]</scope>
    <source>
        <strain evidence="5 6">Z446</strain>
    </source>
</reference>
<comment type="similarity">
    <text evidence="1">Belongs to the multicopper oxidase family.</text>
</comment>
<protein>
    <submittedName>
        <fullName evidence="5">Multicopper oxidase family protein</fullName>
    </submittedName>
</protein>
<dbReference type="InterPro" id="IPR008972">
    <property type="entry name" value="Cupredoxin"/>
</dbReference>
<dbReference type="InterPro" id="IPR045087">
    <property type="entry name" value="Cu-oxidase_fam"/>
</dbReference>
<sequence length="542" mass="60079">MLKVAGFSALGMAVLGAPLGGTLGGALQGKEASELRDQHFPKRFATAFVKPPVLRPYQITTDADGAPLHKYEVVQQVGSAGIVGGGLSTTLLGYSGIFPGPTIDVDQGTRISLRVRNKLPLVHPEWGYPLDTSTHLHGSASLPQFDGYANDLTHVGYKKYYQYPNFQPARTLWYHDHAVHNTAQNAYSGLAAQYHLHDPAERELLPQGDFDVPLTVTDAMFARNGNLAWDDNSHSGLWGDVILVNGAPWPVMKVQRRVYRFRVLNASISRSYNFRLSTRDAVTVVATDGGLLPVAKQVTSWRHAGAERYEVLIDFSKYKAGTSVELQNTSNKNNVDYDYTGKIMRFDVTDAPVTTTRPDGSPDPSWNRVPTTLVDSDVMALKASQAKKTRRMRLKKNDAGIWTLGDHSWQEIVDSGFTKNVANPALDDVEIWEFENSSGGWFHPVHVHLVDFQILARNGRAPFEYEKGPKDVVYVGEGETVRVLMKFGPHRGRYMIHCHNLPHEDHDMMTQFIVGMAPGDPDVNDPIEAAPCIDDDDTSQDD</sequence>
<evidence type="ECO:0000259" key="2">
    <source>
        <dbReference type="Pfam" id="PF00394"/>
    </source>
</evidence>
<dbReference type="InterPro" id="IPR001117">
    <property type="entry name" value="Cu-oxidase_2nd"/>
</dbReference>
<organism evidence="5 6">
    <name type="scientific">Georgenia yuyongxinii</name>
    <dbReference type="NCBI Taxonomy" id="2589797"/>
    <lineage>
        <taxon>Bacteria</taxon>
        <taxon>Bacillati</taxon>
        <taxon>Actinomycetota</taxon>
        <taxon>Actinomycetes</taxon>
        <taxon>Micrococcales</taxon>
        <taxon>Bogoriellaceae</taxon>
        <taxon>Georgenia</taxon>
    </lineage>
</organism>
<dbReference type="Pfam" id="PF00394">
    <property type="entry name" value="Cu-oxidase"/>
    <property type="match status" value="1"/>
</dbReference>
<evidence type="ECO:0000313" key="5">
    <source>
        <dbReference type="EMBL" id="TRW43065.1"/>
    </source>
</evidence>
<name>A0A552WJX4_9MICO</name>
<gene>
    <name evidence="5" type="ORF">FJ693_19160</name>
</gene>
<dbReference type="Proteomes" id="UP000318693">
    <property type="component" value="Unassembled WGS sequence"/>
</dbReference>
<dbReference type="EMBL" id="VJXR01000108">
    <property type="protein sequence ID" value="TRW43065.1"/>
    <property type="molecule type" value="Genomic_DNA"/>
</dbReference>
<feature type="domain" description="Plastocyanin-like" evidence="2">
    <location>
        <begin position="239"/>
        <end position="317"/>
    </location>
</feature>
<dbReference type="InterPro" id="IPR011707">
    <property type="entry name" value="Cu-oxidase-like_N"/>
</dbReference>
<evidence type="ECO:0000256" key="1">
    <source>
        <dbReference type="ARBA" id="ARBA00010609"/>
    </source>
</evidence>